<feature type="transmembrane region" description="Helical" evidence="1">
    <location>
        <begin position="58"/>
        <end position="77"/>
    </location>
</feature>
<dbReference type="PROSITE" id="PS50179">
    <property type="entry name" value="VHS"/>
    <property type="match status" value="1"/>
</dbReference>
<evidence type="ECO:0000259" key="2">
    <source>
        <dbReference type="PROSITE" id="PS50179"/>
    </source>
</evidence>
<dbReference type="Proteomes" id="UP000316759">
    <property type="component" value="Unassembled WGS sequence"/>
</dbReference>
<dbReference type="SUPFAM" id="SSF48464">
    <property type="entry name" value="ENTH/VHS domain"/>
    <property type="match status" value="1"/>
</dbReference>
<comment type="caution">
    <text evidence="3">The sequence shown here is derived from an EMBL/GenBank/DDBJ whole genome shotgun (WGS) entry which is preliminary data.</text>
</comment>
<name>A0A504Z353_FASGI</name>
<keyword evidence="1" id="KW-0472">Membrane</keyword>
<keyword evidence="1" id="KW-1133">Transmembrane helix</keyword>
<dbReference type="AlphaFoldDB" id="A0A504Z353"/>
<keyword evidence="4" id="KW-1185">Reference proteome</keyword>
<dbReference type="GO" id="GO:0035091">
    <property type="term" value="F:phosphatidylinositol binding"/>
    <property type="evidence" value="ECO:0007669"/>
    <property type="project" value="InterPro"/>
</dbReference>
<gene>
    <name evidence="3" type="ORF">FGIG_12606</name>
</gene>
<sequence>MHTLLLLEHCMLNCGYRFHVVVGVYIPLTVKLVVTESFRSNRPGTFHHPRAPRPNSTVFYTTQIIPAFLCPVISVLLNSS</sequence>
<evidence type="ECO:0000313" key="4">
    <source>
        <dbReference type="Proteomes" id="UP000316759"/>
    </source>
</evidence>
<dbReference type="InterPro" id="IPR008942">
    <property type="entry name" value="ENTH_VHS"/>
</dbReference>
<proteinExistence type="predicted"/>
<protein>
    <recommendedName>
        <fullName evidence="2">VHS domain-containing protein</fullName>
    </recommendedName>
</protein>
<keyword evidence="1" id="KW-0812">Transmembrane</keyword>
<dbReference type="GO" id="GO:0043130">
    <property type="term" value="F:ubiquitin binding"/>
    <property type="evidence" value="ECO:0007669"/>
    <property type="project" value="InterPro"/>
</dbReference>
<organism evidence="3 4">
    <name type="scientific">Fasciola gigantica</name>
    <name type="common">Giant liver fluke</name>
    <dbReference type="NCBI Taxonomy" id="46835"/>
    <lineage>
        <taxon>Eukaryota</taxon>
        <taxon>Metazoa</taxon>
        <taxon>Spiralia</taxon>
        <taxon>Lophotrochozoa</taxon>
        <taxon>Platyhelminthes</taxon>
        <taxon>Trematoda</taxon>
        <taxon>Digenea</taxon>
        <taxon>Plagiorchiida</taxon>
        <taxon>Echinostomata</taxon>
        <taxon>Echinostomatoidea</taxon>
        <taxon>Fasciolidae</taxon>
        <taxon>Fasciola</taxon>
    </lineage>
</organism>
<accession>A0A504Z353</accession>
<feature type="transmembrane region" description="Helical" evidence="1">
    <location>
        <begin position="20"/>
        <end position="38"/>
    </location>
</feature>
<dbReference type="OrthoDB" id="2018246at2759"/>
<dbReference type="EMBL" id="SUNJ01003895">
    <property type="protein sequence ID" value="TPP64907.1"/>
    <property type="molecule type" value="Genomic_DNA"/>
</dbReference>
<dbReference type="InterPro" id="IPR002014">
    <property type="entry name" value="VHS_dom"/>
</dbReference>
<evidence type="ECO:0000313" key="3">
    <source>
        <dbReference type="EMBL" id="TPP64907.1"/>
    </source>
</evidence>
<feature type="domain" description="VHS" evidence="2">
    <location>
        <begin position="1"/>
        <end position="22"/>
    </location>
</feature>
<evidence type="ECO:0000256" key="1">
    <source>
        <dbReference type="SAM" id="Phobius"/>
    </source>
</evidence>
<reference evidence="3 4" key="1">
    <citation type="submission" date="2019-04" db="EMBL/GenBank/DDBJ databases">
        <title>Annotation for the trematode Fasciola gigantica.</title>
        <authorList>
            <person name="Choi Y.-J."/>
        </authorList>
    </citation>
    <scope>NUCLEOTIDE SEQUENCE [LARGE SCALE GENOMIC DNA]</scope>
    <source>
        <strain evidence="3">Uganda_cow_1</strain>
    </source>
</reference>